<sequence length="215" mass="24559">MITELNYGDEKMNSLKETLSQYWLTIQGTLFPWLKEELGDLTVKQELLITVLEILRIEEHLPAYFGIPGRPPADRVAIARAFVAKAVYDMPTTRILLGSNASDIVLHRIGGWEKKSDIPSESTFSRAFAEFAKSQLPQKVHEALIKKTYERQIVGHISKDATEIESREKPVKKSVSHLPNRSISKNGCWLINVPYERFESLKKAQQIDWVQKTPI</sequence>
<gene>
    <name evidence="1" type="ORF">THIOM_002199</name>
</gene>
<proteinExistence type="predicted"/>
<dbReference type="EMBL" id="LUTY01001224">
    <property type="protein sequence ID" value="OAD22018.1"/>
    <property type="molecule type" value="Genomic_DNA"/>
</dbReference>
<protein>
    <submittedName>
        <fullName evidence="1">Transposase IS4 family protein</fullName>
    </submittedName>
</protein>
<keyword evidence="2" id="KW-1185">Reference proteome</keyword>
<dbReference type="AlphaFoldDB" id="A0A176S273"/>
<accession>A0A176S273</accession>
<evidence type="ECO:0000313" key="2">
    <source>
        <dbReference type="Proteomes" id="UP000076962"/>
    </source>
</evidence>
<evidence type="ECO:0000313" key="1">
    <source>
        <dbReference type="EMBL" id="OAD22018.1"/>
    </source>
</evidence>
<name>A0A176S273_9GAMM</name>
<organism evidence="1 2">
    <name type="scientific">Candidatus Thiomargarita nelsonii</name>
    <dbReference type="NCBI Taxonomy" id="1003181"/>
    <lineage>
        <taxon>Bacteria</taxon>
        <taxon>Pseudomonadati</taxon>
        <taxon>Pseudomonadota</taxon>
        <taxon>Gammaproteobacteria</taxon>
        <taxon>Thiotrichales</taxon>
        <taxon>Thiotrichaceae</taxon>
        <taxon>Thiomargarita</taxon>
    </lineage>
</organism>
<comment type="caution">
    <text evidence="1">The sequence shown here is derived from an EMBL/GenBank/DDBJ whole genome shotgun (WGS) entry which is preliminary data.</text>
</comment>
<dbReference type="Proteomes" id="UP000076962">
    <property type="component" value="Unassembled WGS sequence"/>
</dbReference>
<reference evidence="1 2" key="1">
    <citation type="submission" date="2016-05" db="EMBL/GenBank/DDBJ databases">
        <title>Single-cell genome of chain-forming Candidatus Thiomargarita nelsonii and comparison to other large sulfur-oxidizing bacteria.</title>
        <authorList>
            <person name="Winkel M."/>
            <person name="Salman V."/>
            <person name="Woyke T."/>
            <person name="Schulz-Vogt H."/>
            <person name="Richter M."/>
            <person name="Flood B."/>
            <person name="Bailey J."/>
            <person name="Amann R."/>
            <person name="Mussmann M."/>
        </authorList>
    </citation>
    <scope>NUCLEOTIDE SEQUENCE [LARGE SCALE GENOMIC DNA]</scope>
    <source>
        <strain evidence="1 2">THI036</strain>
    </source>
</reference>